<evidence type="ECO:0000256" key="2">
    <source>
        <dbReference type="ARBA" id="ARBA00022737"/>
    </source>
</evidence>
<evidence type="ECO:0000313" key="6">
    <source>
        <dbReference type="Proteomes" id="UP000594261"/>
    </source>
</evidence>
<organism evidence="5 6">
    <name type="scientific">Quercus lobata</name>
    <name type="common">Valley oak</name>
    <dbReference type="NCBI Taxonomy" id="97700"/>
    <lineage>
        <taxon>Eukaryota</taxon>
        <taxon>Viridiplantae</taxon>
        <taxon>Streptophyta</taxon>
        <taxon>Embryophyta</taxon>
        <taxon>Tracheophyta</taxon>
        <taxon>Spermatophyta</taxon>
        <taxon>Magnoliopsida</taxon>
        <taxon>eudicotyledons</taxon>
        <taxon>Gunneridae</taxon>
        <taxon>Pentapetalae</taxon>
        <taxon>rosids</taxon>
        <taxon>fabids</taxon>
        <taxon>Fagales</taxon>
        <taxon>Fagaceae</taxon>
        <taxon>Quercus</taxon>
    </lineage>
</organism>
<dbReference type="PANTHER" id="PTHR32099:SF31">
    <property type="entry name" value="PROTEIN KINASE DOMAIN-CONTAINING PROTEIN"/>
    <property type="match status" value="1"/>
</dbReference>
<evidence type="ECO:0000256" key="1">
    <source>
        <dbReference type="ARBA" id="ARBA00022729"/>
    </source>
</evidence>
<dbReference type="CDD" id="cd23509">
    <property type="entry name" value="Gnk2-like"/>
    <property type="match status" value="2"/>
</dbReference>
<dbReference type="Gramene" id="QL93p0073_1060:mrna">
    <property type="protein sequence ID" value="QL93p0073_1060:mrna"/>
    <property type="gene ID" value="QL93p0073_1060"/>
</dbReference>
<sequence length="219" mass="23744">MGAICSDQPNETANANYQSNLTVLLNSLSSKASQNYSFYNGSFNTGIYGLFLCRGDVSNQTCQNCLKSAIPRIKDHCGSKESAIIWYDRCLIRYSDVNFFGVESTSPYISWFNENNKTSDIYNLDAISQLSKLIAVAARNDTLFATDVDGSNSINTYALVQCTRDIDYASCGRCLTDLMDISKKSATDTATVTASAAATTTIATPIYSSTTTSRTTATA</sequence>
<dbReference type="InterPro" id="IPR038408">
    <property type="entry name" value="GNK2_sf"/>
</dbReference>
<dbReference type="InterPro" id="IPR002902">
    <property type="entry name" value="GNK2"/>
</dbReference>
<evidence type="ECO:0000313" key="5">
    <source>
        <dbReference type="EnsemblPlants" id="QL93p0073_1060:mrna"/>
    </source>
</evidence>
<dbReference type="Pfam" id="PF01657">
    <property type="entry name" value="Stress-antifung"/>
    <property type="match status" value="2"/>
</dbReference>
<keyword evidence="2" id="KW-0677">Repeat</keyword>
<accession>A0A7N2N7E1</accession>
<feature type="domain" description="Gnk2-homologous" evidence="4">
    <location>
        <begin position="104"/>
        <end position="209"/>
    </location>
</feature>
<protein>
    <recommendedName>
        <fullName evidence="4">Gnk2-homologous domain-containing protein</fullName>
    </recommendedName>
</protein>
<keyword evidence="3" id="KW-0325">Glycoprotein</keyword>
<dbReference type="PROSITE" id="PS51473">
    <property type="entry name" value="GNK2"/>
    <property type="match status" value="2"/>
</dbReference>
<proteinExistence type="predicted"/>
<dbReference type="FunFam" id="3.30.430.20:FF:000009">
    <property type="entry name" value="Cysteine-rich receptor-like protein kinase 28"/>
    <property type="match status" value="1"/>
</dbReference>
<evidence type="ECO:0000256" key="3">
    <source>
        <dbReference type="ARBA" id="ARBA00023180"/>
    </source>
</evidence>
<dbReference type="OMA" id="DIDYASC"/>
<keyword evidence="1" id="KW-0732">Signal</keyword>
<evidence type="ECO:0000259" key="4">
    <source>
        <dbReference type="PROSITE" id="PS51473"/>
    </source>
</evidence>
<dbReference type="Proteomes" id="UP000594261">
    <property type="component" value="Unassembled WGS sequence"/>
</dbReference>
<dbReference type="EnsemblPlants" id="QL93p0073_1060:mrna">
    <property type="protein sequence ID" value="QL93p0073_1060:mrna"/>
    <property type="gene ID" value="QL93p0073_1060"/>
</dbReference>
<reference evidence="5" key="1">
    <citation type="submission" date="2021-01" db="UniProtKB">
        <authorList>
            <consortium name="EnsemblPlants"/>
        </authorList>
    </citation>
    <scope>IDENTIFICATION</scope>
</reference>
<dbReference type="AlphaFoldDB" id="A0A7N2N7E1"/>
<dbReference type="Gene3D" id="3.30.430.20">
    <property type="entry name" value="Gnk2 domain, C-X8-C-X2-C motif"/>
    <property type="match status" value="2"/>
</dbReference>
<keyword evidence="6" id="KW-1185">Reference proteome</keyword>
<name>A0A7N2N7E1_QUELO</name>
<dbReference type="PANTHER" id="PTHR32099">
    <property type="entry name" value="CYSTEINE-RICH REPEAT SECRETORY PROTEIN"/>
    <property type="match status" value="1"/>
</dbReference>
<feature type="domain" description="Gnk2-homologous" evidence="4">
    <location>
        <begin position="1"/>
        <end position="99"/>
    </location>
</feature>
<dbReference type="InParanoid" id="A0A7N2N7E1"/>